<dbReference type="InterPro" id="IPR027417">
    <property type="entry name" value="P-loop_NTPase"/>
</dbReference>
<proteinExistence type="predicted"/>
<dbReference type="EMBL" id="VLLI01000012">
    <property type="protein sequence ID" value="TWI96811.1"/>
    <property type="molecule type" value="Genomic_DNA"/>
</dbReference>
<evidence type="ECO:0000313" key="3">
    <source>
        <dbReference type="Proteomes" id="UP000317010"/>
    </source>
</evidence>
<sequence length="896" mass="104837">MSKIKVPNILEYFIPNDQFDSTLYSEKIHVLFFTLVQEYFRKDVTNVTNRLKPRLFNSIPNNYISLASAIKRTYQIDIHENFLSTLCFPGKNRKNKKWTKGIDKEKLVTIYQFLINHPFLASKKEEDWIHEIRTTSIVLPVDDNELITYILENTNFSRIGSTYRRSHNANRFYDGFPVRYEDLAADFDFPRAIYFNKNGIADVLKRHEEQTESSFIIISSPGGTGKSILINRIGFNLAGKGKQVFTLNSDWIEDHRSHNLQTQIKLFIKHVDDCIIIIDGVAECIFREEINLKSITESFLDKKVLWLFCEQSNRWNQVKNKIRAITSNRNFFYFQLTTLTDIECNTIVDKMIDLEEHGDLTVKNASLSRHERLEICQNSSGRHLLIAMLQTRYGKNFYDIILEEYENIPSKIGKEAYLNICFWHKWYIKIPESLFMSSMSFETALDLSDYKTTTEDLIINDNIGLASRHVIIADILYRTFIIDKFQCYYYVKKIFTVIGDDVVGARRFLNRFSDEEFPQLFITILKRDKDLINEIILIINSHATFFDKELFLNFLTFKAMVARIIGNDDEAISIYKHILNEIDSEYSFALRQIAWIEHDRKNFDIAAKYAIDSFHCSRGVADHIIQIARILSQNTIENFKKADFYYKEAISASSSNKKYKEEYTNYLNALNSFSYLKSLSEKQLLPEKIVRLLKPNLKFLKTYFGINSDLYKEELLNTLHSIGGNSEGSLASLDEIFQGFNLDNDPIMKSKYYSNMARLMFLDWKENYGITDSKEIYDMFNMSIDLNFDDPFAHCWLGTCFKEIDANSIMAEKEYRLAFILSSDAKHEFDKNHPIFSHNLALFIMDEVILGNKPKSDLVEAEELFIFSIKMNEQKKLKFTWAQKSLNKCRTLMGNL</sequence>
<dbReference type="SUPFAM" id="SSF48452">
    <property type="entry name" value="TPR-like"/>
    <property type="match status" value="1"/>
</dbReference>
<dbReference type="SUPFAM" id="SSF52540">
    <property type="entry name" value="P-loop containing nucleoside triphosphate hydrolases"/>
    <property type="match status" value="1"/>
</dbReference>
<reference evidence="2 3" key="1">
    <citation type="submission" date="2019-07" db="EMBL/GenBank/DDBJ databases">
        <title>Genomic Encyclopedia of Archaeal and Bacterial Type Strains, Phase II (KMG-II): from individual species to whole genera.</title>
        <authorList>
            <person name="Goeker M."/>
        </authorList>
    </citation>
    <scope>NUCLEOTIDE SEQUENCE [LARGE SCALE GENOMIC DNA]</scope>
    <source>
        <strain evidence="2 3">ATCC BAA-1854</strain>
    </source>
</reference>
<evidence type="ECO:0000313" key="2">
    <source>
        <dbReference type="EMBL" id="TWI96811.1"/>
    </source>
</evidence>
<dbReference type="Gene3D" id="1.25.40.10">
    <property type="entry name" value="Tetratricopeptide repeat domain"/>
    <property type="match status" value="1"/>
</dbReference>
<dbReference type="Proteomes" id="UP000317010">
    <property type="component" value="Unassembled WGS sequence"/>
</dbReference>
<comment type="caution">
    <text evidence="2">The sequence shown here is derived from an EMBL/GenBank/DDBJ whole genome shotgun (WGS) entry which is preliminary data.</text>
</comment>
<keyword evidence="3" id="KW-1185">Reference proteome</keyword>
<dbReference type="AlphaFoldDB" id="A0A562TT86"/>
<name>A0A562TT86_9SPHI</name>
<dbReference type="CDD" id="cd01120">
    <property type="entry name" value="RecA-like_superfamily"/>
    <property type="match status" value="1"/>
</dbReference>
<dbReference type="Pfam" id="PF25199">
    <property type="entry name" value="nSTAND_NTPase5"/>
    <property type="match status" value="1"/>
</dbReference>
<dbReference type="InterPro" id="IPR057574">
    <property type="entry name" value="nSTAND_NTPase5_dom"/>
</dbReference>
<dbReference type="OrthoDB" id="1688888at2"/>
<dbReference type="InterPro" id="IPR011990">
    <property type="entry name" value="TPR-like_helical_dom_sf"/>
</dbReference>
<feature type="domain" description="Novel STAND NTPase 5" evidence="1">
    <location>
        <begin position="171"/>
        <end position="321"/>
    </location>
</feature>
<accession>A0A562TT86</accession>
<protein>
    <recommendedName>
        <fullName evidence="1">Novel STAND NTPase 5 domain-containing protein</fullName>
    </recommendedName>
</protein>
<organism evidence="2 3">
    <name type="scientific">Mucilaginibacter frigoritolerans</name>
    <dbReference type="NCBI Taxonomy" id="652788"/>
    <lineage>
        <taxon>Bacteria</taxon>
        <taxon>Pseudomonadati</taxon>
        <taxon>Bacteroidota</taxon>
        <taxon>Sphingobacteriia</taxon>
        <taxon>Sphingobacteriales</taxon>
        <taxon>Sphingobacteriaceae</taxon>
        <taxon>Mucilaginibacter</taxon>
    </lineage>
</organism>
<dbReference type="RefSeq" id="WP_144915180.1">
    <property type="nucleotide sequence ID" value="NZ_VLLI01000012.1"/>
</dbReference>
<evidence type="ECO:0000259" key="1">
    <source>
        <dbReference type="Pfam" id="PF25199"/>
    </source>
</evidence>
<gene>
    <name evidence="2" type="ORF">JN11_03924</name>
</gene>